<evidence type="ECO:0000313" key="14">
    <source>
        <dbReference type="EMBL" id="EFJ08377.1"/>
    </source>
</evidence>
<proteinExistence type="inferred from homology"/>
<feature type="domain" description="Cupin type-1" evidence="13">
    <location>
        <begin position="54"/>
        <end position="200"/>
    </location>
</feature>
<dbReference type="STRING" id="88036.D8T4L3"/>
<evidence type="ECO:0000256" key="10">
    <source>
        <dbReference type="PIRSR" id="PIRSR601929-2"/>
    </source>
</evidence>
<feature type="binding site" evidence="10">
    <location>
        <position position="148"/>
    </location>
    <ligand>
        <name>Mn(2+)</name>
        <dbReference type="ChEBI" id="CHEBI:29035"/>
    </ligand>
</feature>
<keyword evidence="15" id="KW-1185">Reference proteome</keyword>
<feature type="binding site" evidence="9">
    <location>
        <position position="109"/>
    </location>
    <ligand>
        <name>oxalate</name>
        <dbReference type="ChEBI" id="CHEBI:30623"/>
    </ligand>
</feature>
<dbReference type="KEGG" id="smo:SELMODRAFT_131700"/>
<comment type="subcellular location">
    <subcellularLocation>
        <location evidence="1 12">Secreted</location>
        <location evidence="1 12">Extracellular space</location>
        <location evidence="1 12">Apoplast</location>
    </subcellularLocation>
</comment>
<keyword evidence="4 12" id="KW-0964">Secreted</keyword>
<dbReference type="InParanoid" id="D8T4L3"/>
<dbReference type="GO" id="GO:0048046">
    <property type="term" value="C:apoplast"/>
    <property type="evidence" value="ECO:0007669"/>
    <property type="project" value="UniProtKB-SubCell"/>
</dbReference>
<evidence type="ECO:0000256" key="1">
    <source>
        <dbReference type="ARBA" id="ARBA00004271"/>
    </source>
</evidence>
<feature type="binding site" evidence="10">
    <location>
        <position position="104"/>
    </location>
    <ligand>
        <name>Mn(2+)</name>
        <dbReference type="ChEBI" id="CHEBI:29035"/>
    </ligand>
</feature>
<evidence type="ECO:0000259" key="13">
    <source>
        <dbReference type="SMART" id="SM00835"/>
    </source>
</evidence>
<evidence type="ECO:0000313" key="15">
    <source>
        <dbReference type="Proteomes" id="UP000001514"/>
    </source>
</evidence>
<evidence type="ECO:0000256" key="6">
    <source>
        <dbReference type="ARBA" id="ARBA00022729"/>
    </source>
</evidence>
<evidence type="ECO:0000256" key="11">
    <source>
        <dbReference type="PIRSR" id="PIRSR601929-3"/>
    </source>
</evidence>
<dbReference type="InterPro" id="IPR001929">
    <property type="entry name" value="Germin"/>
</dbReference>
<protein>
    <recommendedName>
        <fullName evidence="12">Germin-like protein</fullName>
    </recommendedName>
</protein>
<dbReference type="FunCoup" id="D8T4L3">
    <property type="interactions" value="89"/>
</dbReference>
<evidence type="ECO:0000256" key="7">
    <source>
        <dbReference type="ARBA" id="ARBA00023157"/>
    </source>
</evidence>
<feature type="signal peptide" evidence="12">
    <location>
        <begin position="1"/>
        <end position="16"/>
    </location>
</feature>
<keyword evidence="7 11" id="KW-1015">Disulfide bond</keyword>
<dbReference type="SUPFAM" id="SSF51182">
    <property type="entry name" value="RmlC-like cupins"/>
    <property type="match status" value="1"/>
</dbReference>
<evidence type="ECO:0000256" key="9">
    <source>
        <dbReference type="PIRSR" id="PIRSR601929-1"/>
    </source>
</evidence>
<evidence type="ECO:0000256" key="8">
    <source>
        <dbReference type="ARBA" id="ARBA00023211"/>
    </source>
</evidence>
<gene>
    <name evidence="14" type="ORF">SELMODRAFT_131700</name>
</gene>
<dbReference type="PRINTS" id="PR00325">
    <property type="entry name" value="GERMIN"/>
</dbReference>
<name>D8T4L3_SELML</name>
<dbReference type="Pfam" id="PF00190">
    <property type="entry name" value="Cupin_1"/>
    <property type="match status" value="1"/>
</dbReference>
<dbReference type="GO" id="GO:2000280">
    <property type="term" value="P:regulation of root development"/>
    <property type="evidence" value="ECO:0007669"/>
    <property type="project" value="UniProtKB-ARBA"/>
</dbReference>
<keyword evidence="5 9" id="KW-0479">Metal-binding</keyword>
<dbReference type="HOGENOM" id="CLU_015790_0_3_1"/>
<dbReference type="InterPro" id="IPR006045">
    <property type="entry name" value="Cupin_1"/>
</dbReference>
<dbReference type="InterPro" id="IPR011051">
    <property type="entry name" value="RmlC_Cupin_sf"/>
</dbReference>
<feature type="binding site" evidence="10">
    <location>
        <position position="102"/>
    </location>
    <ligand>
        <name>Mn(2+)</name>
        <dbReference type="ChEBI" id="CHEBI:29035"/>
    </ligand>
</feature>
<feature type="chain" id="PRO_5019617972" description="Germin-like protein" evidence="12">
    <location>
        <begin position="17"/>
        <end position="210"/>
    </location>
</feature>
<feature type="disulfide bond" evidence="11">
    <location>
        <begin position="26"/>
        <end position="41"/>
    </location>
</feature>
<feature type="binding site" evidence="9">
    <location>
        <position position="104"/>
    </location>
    <ligand>
        <name>oxalate</name>
        <dbReference type="ChEBI" id="CHEBI:30623"/>
    </ligand>
</feature>
<dbReference type="OMA" id="GMTNNTM"/>
<accession>D8T4L3</accession>
<dbReference type="EMBL" id="GL377674">
    <property type="protein sequence ID" value="EFJ08377.1"/>
    <property type="molecule type" value="Genomic_DNA"/>
</dbReference>
<keyword evidence="6 12" id="KW-0732">Signal</keyword>
<dbReference type="eggNOG" id="ENOG502QQ4A">
    <property type="taxonomic scope" value="Eukaryota"/>
</dbReference>
<dbReference type="PROSITE" id="PS00725">
    <property type="entry name" value="GERMIN"/>
    <property type="match status" value="1"/>
</dbReference>
<dbReference type="Proteomes" id="UP000001514">
    <property type="component" value="Unassembled WGS sequence"/>
</dbReference>
<dbReference type="InterPro" id="IPR014710">
    <property type="entry name" value="RmlC-like_jellyroll"/>
</dbReference>
<dbReference type="GO" id="GO:0030145">
    <property type="term" value="F:manganese ion binding"/>
    <property type="evidence" value="ECO:0007669"/>
    <property type="project" value="UniProtKB-UniRule"/>
</dbReference>
<dbReference type="CDD" id="cd02241">
    <property type="entry name" value="cupin_OxOx"/>
    <property type="match status" value="1"/>
</dbReference>
<keyword evidence="3 12" id="KW-0052">Apoplast</keyword>
<evidence type="ECO:0000256" key="12">
    <source>
        <dbReference type="RuleBase" id="RU366015"/>
    </source>
</evidence>
<comment type="similarity">
    <text evidence="2 12">Belongs to the germin family.</text>
</comment>
<organism evidence="15">
    <name type="scientific">Selaginella moellendorffii</name>
    <name type="common">Spikemoss</name>
    <dbReference type="NCBI Taxonomy" id="88036"/>
    <lineage>
        <taxon>Eukaryota</taxon>
        <taxon>Viridiplantae</taxon>
        <taxon>Streptophyta</taxon>
        <taxon>Embryophyta</taxon>
        <taxon>Tracheophyta</taxon>
        <taxon>Lycopodiopsida</taxon>
        <taxon>Selaginellales</taxon>
        <taxon>Selaginellaceae</taxon>
        <taxon>Selaginella</taxon>
    </lineage>
</organism>
<dbReference type="FunFam" id="2.60.120.10:FF:000025">
    <property type="entry name" value="germin-like protein subfamily 2 member 1"/>
    <property type="match status" value="1"/>
</dbReference>
<dbReference type="GO" id="GO:0009506">
    <property type="term" value="C:plasmodesma"/>
    <property type="evidence" value="ECO:0007669"/>
    <property type="project" value="UniProtKB-ARBA"/>
</dbReference>
<feature type="binding site" evidence="10">
    <location>
        <position position="109"/>
    </location>
    <ligand>
        <name>Mn(2+)</name>
        <dbReference type="ChEBI" id="CHEBI:29035"/>
    </ligand>
</feature>
<evidence type="ECO:0000256" key="3">
    <source>
        <dbReference type="ARBA" id="ARBA00022523"/>
    </source>
</evidence>
<dbReference type="Gramene" id="EFJ08377">
    <property type="protein sequence ID" value="EFJ08377"/>
    <property type="gene ID" value="SELMODRAFT_131700"/>
</dbReference>
<sequence length="210" mass="21817">MLLLVALAFSPSTTNAYDSDPLQDTCVADLTSKLSVNGYPCKTSPPSAADFVFKGLATPASTNNANGLGAVFGVVQAFPALNTLGLSIARLDFAKGGLVPPHTHPRASELFHVLEGTIYAGFITTDNKLYAATVNKGEVMAFPKGLIHFQVNAGNSTALAFASLSSQSPGFQLVASALLGSGIPDFVLSKTLFVGTNVVDKLKAPFVPKK</sequence>
<dbReference type="SMART" id="SM00835">
    <property type="entry name" value="Cupin_1"/>
    <property type="match status" value="1"/>
</dbReference>
<keyword evidence="8 9" id="KW-0464">Manganese</keyword>
<evidence type="ECO:0000256" key="5">
    <source>
        <dbReference type="ARBA" id="ARBA00022723"/>
    </source>
</evidence>
<dbReference type="GO" id="GO:0010497">
    <property type="term" value="P:plasmodesmata-mediated intercellular transport"/>
    <property type="evidence" value="ECO:0007669"/>
    <property type="project" value="UniProtKB-ARBA"/>
</dbReference>
<dbReference type="Gene3D" id="2.60.120.10">
    <property type="entry name" value="Jelly Rolls"/>
    <property type="match status" value="1"/>
</dbReference>
<evidence type="ECO:0000256" key="4">
    <source>
        <dbReference type="ARBA" id="ARBA00022525"/>
    </source>
</evidence>
<evidence type="ECO:0000256" key="2">
    <source>
        <dbReference type="ARBA" id="ARBA00007456"/>
    </source>
</evidence>
<reference evidence="14 15" key="1">
    <citation type="journal article" date="2011" name="Science">
        <title>The Selaginella genome identifies genetic changes associated with the evolution of vascular plants.</title>
        <authorList>
            <person name="Banks J.A."/>
            <person name="Nishiyama T."/>
            <person name="Hasebe M."/>
            <person name="Bowman J.L."/>
            <person name="Gribskov M."/>
            <person name="dePamphilis C."/>
            <person name="Albert V.A."/>
            <person name="Aono N."/>
            <person name="Aoyama T."/>
            <person name="Ambrose B.A."/>
            <person name="Ashton N.W."/>
            <person name="Axtell M.J."/>
            <person name="Barker E."/>
            <person name="Barker M.S."/>
            <person name="Bennetzen J.L."/>
            <person name="Bonawitz N.D."/>
            <person name="Chapple C."/>
            <person name="Cheng C."/>
            <person name="Correa L.G."/>
            <person name="Dacre M."/>
            <person name="DeBarry J."/>
            <person name="Dreyer I."/>
            <person name="Elias M."/>
            <person name="Engstrom E.M."/>
            <person name="Estelle M."/>
            <person name="Feng L."/>
            <person name="Finet C."/>
            <person name="Floyd S.K."/>
            <person name="Frommer W.B."/>
            <person name="Fujita T."/>
            <person name="Gramzow L."/>
            <person name="Gutensohn M."/>
            <person name="Harholt J."/>
            <person name="Hattori M."/>
            <person name="Heyl A."/>
            <person name="Hirai T."/>
            <person name="Hiwatashi Y."/>
            <person name="Ishikawa M."/>
            <person name="Iwata M."/>
            <person name="Karol K.G."/>
            <person name="Koehler B."/>
            <person name="Kolukisaoglu U."/>
            <person name="Kubo M."/>
            <person name="Kurata T."/>
            <person name="Lalonde S."/>
            <person name="Li K."/>
            <person name="Li Y."/>
            <person name="Litt A."/>
            <person name="Lyons E."/>
            <person name="Manning G."/>
            <person name="Maruyama T."/>
            <person name="Michael T.P."/>
            <person name="Mikami K."/>
            <person name="Miyazaki S."/>
            <person name="Morinaga S."/>
            <person name="Murata T."/>
            <person name="Mueller-Roeber B."/>
            <person name="Nelson D.R."/>
            <person name="Obara M."/>
            <person name="Oguri Y."/>
            <person name="Olmstead R.G."/>
            <person name="Onodera N."/>
            <person name="Petersen B.L."/>
            <person name="Pils B."/>
            <person name="Prigge M."/>
            <person name="Rensing S.A."/>
            <person name="Riano-Pachon D.M."/>
            <person name="Roberts A.W."/>
            <person name="Sato Y."/>
            <person name="Scheller H.V."/>
            <person name="Schulz B."/>
            <person name="Schulz C."/>
            <person name="Shakirov E.V."/>
            <person name="Shibagaki N."/>
            <person name="Shinohara N."/>
            <person name="Shippen D.E."/>
            <person name="Soerensen I."/>
            <person name="Sotooka R."/>
            <person name="Sugimoto N."/>
            <person name="Sugita M."/>
            <person name="Sumikawa N."/>
            <person name="Tanurdzic M."/>
            <person name="Theissen G."/>
            <person name="Ulvskov P."/>
            <person name="Wakazuki S."/>
            <person name="Weng J.K."/>
            <person name="Willats W.W."/>
            <person name="Wipf D."/>
            <person name="Wolf P.G."/>
            <person name="Yang L."/>
            <person name="Zimmer A.D."/>
            <person name="Zhu Q."/>
            <person name="Mitros T."/>
            <person name="Hellsten U."/>
            <person name="Loque D."/>
            <person name="Otillar R."/>
            <person name="Salamov A."/>
            <person name="Schmutz J."/>
            <person name="Shapiro H."/>
            <person name="Lindquist E."/>
            <person name="Lucas S."/>
            <person name="Rokhsar D."/>
            <person name="Grigoriev I.V."/>
        </authorList>
    </citation>
    <scope>NUCLEOTIDE SEQUENCE [LARGE SCALE GENOMIC DNA]</scope>
</reference>
<dbReference type="InterPro" id="IPR019780">
    <property type="entry name" value="Germin_Mn-BS"/>
</dbReference>
<dbReference type="AlphaFoldDB" id="D8T4L3"/>
<dbReference type="PANTHER" id="PTHR31238">
    <property type="entry name" value="GERMIN-LIKE PROTEIN SUBFAMILY 3 MEMBER 3"/>
    <property type="match status" value="1"/>
</dbReference>